<dbReference type="PROSITE" id="PS00678">
    <property type="entry name" value="WD_REPEATS_1"/>
    <property type="match status" value="1"/>
</dbReference>
<protein>
    <submittedName>
        <fullName evidence="2">Uncharacterized protein</fullName>
    </submittedName>
</protein>
<dbReference type="PROSITE" id="PS50082">
    <property type="entry name" value="WD_REPEATS_2"/>
    <property type="match status" value="1"/>
</dbReference>
<name>A0A821K9F3_9BILA</name>
<keyword evidence="1" id="KW-0853">WD repeat</keyword>
<dbReference type="EMBL" id="CAJOBG010108300">
    <property type="protein sequence ID" value="CAF4730979.1"/>
    <property type="molecule type" value="Genomic_DNA"/>
</dbReference>
<gene>
    <name evidence="2" type="ORF">OVN521_LOCUS49438</name>
</gene>
<comment type="caution">
    <text evidence="2">The sequence shown here is derived from an EMBL/GenBank/DDBJ whole genome shotgun (WGS) entry which is preliminary data.</text>
</comment>
<evidence type="ECO:0000313" key="3">
    <source>
        <dbReference type="Proteomes" id="UP000663866"/>
    </source>
</evidence>
<evidence type="ECO:0000256" key="1">
    <source>
        <dbReference type="PROSITE-ProRule" id="PRU00221"/>
    </source>
</evidence>
<organism evidence="2 3">
    <name type="scientific">Rotaria magnacalcarata</name>
    <dbReference type="NCBI Taxonomy" id="392030"/>
    <lineage>
        <taxon>Eukaryota</taxon>
        <taxon>Metazoa</taxon>
        <taxon>Spiralia</taxon>
        <taxon>Gnathifera</taxon>
        <taxon>Rotifera</taxon>
        <taxon>Eurotatoria</taxon>
        <taxon>Bdelloidea</taxon>
        <taxon>Philodinida</taxon>
        <taxon>Philodinidae</taxon>
        <taxon>Rotaria</taxon>
    </lineage>
</organism>
<feature type="non-terminal residue" evidence="2">
    <location>
        <position position="41"/>
    </location>
</feature>
<accession>A0A821K9F3</accession>
<dbReference type="AlphaFoldDB" id="A0A821K9F3"/>
<keyword evidence="3" id="KW-1185">Reference proteome</keyword>
<sequence length="41" mass="4610">MEIDVHNKYLATGDVNGVVKLWDIEQYCLQSDSGTIEKSLP</sequence>
<feature type="repeat" description="WD" evidence="1">
    <location>
        <begin position="1"/>
        <end position="25"/>
    </location>
</feature>
<dbReference type="InterPro" id="IPR001680">
    <property type="entry name" value="WD40_rpt"/>
</dbReference>
<evidence type="ECO:0000313" key="2">
    <source>
        <dbReference type="EMBL" id="CAF4730979.1"/>
    </source>
</evidence>
<proteinExistence type="predicted"/>
<dbReference type="InterPro" id="IPR019775">
    <property type="entry name" value="WD40_repeat_CS"/>
</dbReference>
<reference evidence="2" key="1">
    <citation type="submission" date="2021-02" db="EMBL/GenBank/DDBJ databases">
        <authorList>
            <person name="Nowell W R."/>
        </authorList>
    </citation>
    <scope>NUCLEOTIDE SEQUENCE</scope>
</reference>
<dbReference type="Proteomes" id="UP000663866">
    <property type="component" value="Unassembled WGS sequence"/>
</dbReference>